<gene>
    <name evidence="1" type="ORF">Goe3_c04700</name>
</gene>
<keyword evidence="2" id="KW-1185">Reference proteome</keyword>
<reference evidence="1" key="1">
    <citation type="journal article" date="2017" name="Viruses">
        <title>Characterization of Bacillus subtilis Viruses vB_BsuM-Goe2 and vB_BsuM-Goe3.</title>
        <authorList>
            <person name="Willms I.M."/>
            <person name="Hoppert M."/>
            <person name="Hertel R."/>
        </authorList>
    </citation>
    <scope>NUCLEOTIDE SEQUENCE [LARGE SCALE GENOMIC DNA]</scope>
</reference>
<evidence type="ECO:0000313" key="1">
    <source>
        <dbReference type="EMBL" id="APZ82513.1"/>
    </source>
</evidence>
<organism evidence="1 2">
    <name type="scientific">Bacillus phage vB_BsuM-Goe3</name>
    <dbReference type="NCBI Taxonomy" id="1933063"/>
    <lineage>
        <taxon>Viruses</taxon>
        <taxon>Duplodnaviria</taxon>
        <taxon>Heunggongvirae</taxon>
        <taxon>Uroviricota</taxon>
        <taxon>Caudoviricetes</taxon>
        <taxon>Herelleviridae</taxon>
        <taxon>Bastillevirinae</taxon>
        <taxon>Grisebachstrassevirus</taxon>
        <taxon>Grisebachstrassevirus goe3</taxon>
    </lineage>
</organism>
<protein>
    <submittedName>
        <fullName evidence="1">Uncharacterized protein</fullName>
    </submittedName>
</protein>
<dbReference type="Proteomes" id="UP000221795">
    <property type="component" value="Segment"/>
</dbReference>
<proteinExistence type="predicted"/>
<evidence type="ECO:0000313" key="2">
    <source>
        <dbReference type="Proteomes" id="UP000221795"/>
    </source>
</evidence>
<dbReference type="EMBL" id="KY368640">
    <property type="protein sequence ID" value="APZ82513.1"/>
    <property type="molecule type" value="Genomic_DNA"/>
</dbReference>
<sequence>MSMSENIRSRVLKKRSVFSSEEEVRERLNAGVSRTLDLYLQRLEAGEIPIDNASDLVRIIGAYKEINGISEAMEGKAGQATLPEINMKQDREFEEDIREGKIASDEEGMLDVTDMSTDDVADLIQRMDSVQNRQNEGGF</sequence>
<name>A0A217ER12_BPGO3</name>
<organismHost>
    <name type="scientific">Bacillus subtilis</name>
    <dbReference type="NCBI Taxonomy" id="1423"/>
</organismHost>
<accession>A0A217ER12</accession>